<keyword evidence="3" id="KW-0804">Transcription</keyword>
<feature type="DNA-binding region" description="H-T-H motif" evidence="4">
    <location>
        <begin position="46"/>
        <end position="65"/>
    </location>
</feature>
<dbReference type="Gene3D" id="1.10.10.60">
    <property type="entry name" value="Homeodomain-like"/>
    <property type="match status" value="1"/>
</dbReference>
<keyword evidence="1" id="KW-0805">Transcription regulation</keyword>
<dbReference type="PANTHER" id="PTHR30055">
    <property type="entry name" value="HTH-TYPE TRANSCRIPTIONAL REGULATOR RUTR"/>
    <property type="match status" value="1"/>
</dbReference>
<dbReference type="AlphaFoldDB" id="A0A4S5EHK5"/>
<evidence type="ECO:0000256" key="4">
    <source>
        <dbReference type="PROSITE-ProRule" id="PRU00335"/>
    </source>
</evidence>
<dbReference type="PANTHER" id="PTHR30055:SF151">
    <property type="entry name" value="TRANSCRIPTIONAL REGULATORY PROTEIN"/>
    <property type="match status" value="1"/>
</dbReference>
<keyword evidence="2 4" id="KW-0238">DNA-binding</keyword>
<comment type="caution">
    <text evidence="7">The sequence shown here is derived from an EMBL/GenBank/DDBJ whole genome shotgun (WGS) entry which is preliminary data.</text>
</comment>
<protein>
    <submittedName>
        <fullName evidence="7">TetR family transcriptional regulator</fullName>
    </submittedName>
</protein>
<dbReference type="Gene3D" id="1.10.357.10">
    <property type="entry name" value="Tetracycline Repressor, domain 2"/>
    <property type="match status" value="1"/>
</dbReference>
<dbReference type="RefSeq" id="WP_136448715.1">
    <property type="nucleotide sequence ID" value="NZ_SSXH01000400.1"/>
</dbReference>
<evidence type="ECO:0000256" key="5">
    <source>
        <dbReference type="SAM" id="MobiDB-lite"/>
    </source>
</evidence>
<dbReference type="SUPFAM" id="SSF46689">
    <property type="entry name" value="Homeodomain-like"/>
    <property type="match status" value="1"/>
</dbReference>
<dbReference type="PROSITE" id="PS50977">
    <property type="entry name" value="HTH_TETR_2"/>
    <property type="match status" value="1"/>
</dbReference>
<dbReference type="Pfam" id="PF00440">
    <property type="entry name" value="TetR_N"/>
    <property type="match status" value="1"/>
</dbReference>
<feature type="domain" description="HTH tetR-type" evidence="6">
    <location>
        <begin position="23"/>
        <end position="83"/>
    </location>
</feature>
<dbReference type="InterPro" id="IPR001647">
    <property type="entry name" value="HTH_TetR"/>
</dbReference>
<feature type="region of interest" description="Disordered" evidence="5">
    <location>
        <begin position="1"/>
        <end position="20"/>
    </location>
</feature>
<sequence>MDRDPPGARGARTADPRTPRQGVLREAEIVASALSIIERDGVEGLTMRRLSQSLGVSLGATYKHVATKDDLLRMVTAELYTRVLDADAPNADWRPRLRSFLIQMHEVVGSCRGLAAHLAAHSGDPVTGRLYYPLHAALTRAGFAPAGADQVLRVLFFYTSGALLTPVPELARDRAATDFAAGLDMVLDGVAHALVAQALVAERGVTS</sequence>
<organism evidence="7 8">
    <name type="scientific">Candidatus Frankia alpina</name>
    <dbReference type="NCBI Taxonomy" id="2699483"/>
    <lineage>
        <taxon>Bacteria</taxon>
        <taxon>Bacillati</taxon>
        <taxon>Actinomycetota</taxon>
        <taxon>Actinomycetes</taxon>
        <taxon>Frankiales</taxon>
        <taxon>Frankiaceae</taxon>
        <taxon>Frankia</taxon>
    </lineage>
</organism>
<accession>A0A4S5EHK5</accession>
<dbReference type="GO" id="GO:0000976">
    <property type="term" value="F:transcription cis-regulatory region binding"/>
    <property type="evidence" value="ECO:0007669"/>
    <property type="project" value="TreeGrafter"/>
</dbReference>
<evidence type="ECO:0000256" key="3">
    <source>
        <dbReference type="ARBA" id="ARBA00023163"/>
    </source>
</evidence>
<evidence type="ECO:0000256" key="1">
    <source>
        <dbReference type="ARBA" id="ARBA00023015"/>
    </source>
</evidence>
<evidence type="ECO:0000313" key="7">
    <source>
        <dbReference type="EMBL" id="THJ71352.1"/>
    </source>
</evidence>
<evidence type="ECO:0000259" key="6">
    <source>
        <dbReference type="PROSITE" id="PS50977"/>
    </source>
</evidence>
<dbReference type="EMBL" id="SSXH01000400">
    <property type="protein sequence ID" value="THJ71352.1"/>
    <property type="molecule type" value="Genomic_DNA"/>
</dbReference>
<dbReference type="InterPro" id="IPR050109">
    <property type="entry name" value="HTH-type_TetR-like_transc_reg"/>
</dbReference>
<dbReference type="InterPro" id="IPR009057">
    <property type="entry name" value="Homeodomain-like_sf"/>
</dbReference>
<reference evidence="7 8" key="1">
    <citation type="submission" date="2019-04" db="EMBL/GenBank/DDBJ databases">
        <title>Draft genome sequences for three unisolated Alnus-infective Frankia Sp+ strains, AgTrS, AiOr and AvVan, the first sequenced Frankia strains able to sporulate in-planta.</title>
        <authorList>
            <person name="Bethencourt L."/>
            <person name="Vautrin F."/>
            <person name="Taib N."/>
            <person name="Dubost A."/>
            <person name="Castro-Garcia L."/>
            <person name="Imbaud O."/>
            <person name="Abrouk D."/>
            <person name="Fournier P."/>
            <person name="Briolay J."/>
            <person name="Nguyen A."/>
            <person name="Normand P."/>
            <person name="Fernandez M.P."/>
            <person name="Brochier-Armanet C."/>
            <person name="Herrera-Belaroussi A."/>
        </authorList>
    </citation>
    <scope>NUCLEOTIDE SEQUENCE [LARGE SCALE GENOMIC DNA]</scope>
    <source>
        <strain evidence="7 8">AvVan</strain>
    </source>
</reference>
<dbReference type="InterPro" id="IPR036271">
    <property type="entry name" value="Tet_transcr_reg_TetR-rel_C_sf"/>
</dbReference>
<evidence type="ECO:0000313" key="8">
    <source>
        <dbReference type="Proteomes" id="UP000305282"/>
    </source>
</evidence>
<keyword evidence="8" id="KW-1185">Reference proteome</keyword>
<gene>
    <name evidence="7" type="ORF">E7Y31_15305</name>
</gene>
<evidence type="ECO:0000256" key="2">
    <source>
        <dbReference type="ARBA" id="ARBA00023125"/>
    </source>
</evidence>
<dbReference type="OrthoDB" id="3819648at2"/>
<proteinExistence type="predicted"/>
<dbReference type="SUPFAM" id="SSF48498">
    <property type="entry name" value="Tetracyclin repressor-like, C-terminal domain"/>
    <property type="match status" value="1"/>
</dbReference>
<name>A0A4S5EHK5_9ACTN</name>
<dbReference type="Proteomes" id="UP000305282">
    <property type="component" value="Unassembled WGS sequence"/>
</dbReference>
<dbReference type="GO" id="GO:0003700">
    <property type="term" value="F:DNA-binding transcription factor activity"/>
    <property type="evidence" value="ECO:0007669"/>
    <property type="project" value="TreeGrafter"/>
</dbReference>